<dbReference type="KEGG" id="dpx:DAPPUDRAFT_259395"/>
<sequence length="89" mass="10122">MDMIYWISYESCSKPGLSIEDVNIPEKENFMNGQKYAVILSTACQEGISLHYTRPLVSAIENVLFQTKLAKKRRFRVGCCKSSGEYAFS</sequence>
<feature type="domain" description="Strawberry notch helicase C" evidence="1">
    <location>
        <begin position="8"/>
        <end position="54"/>
    </location>
</feature>
<proteinExistence type="predicted"/>
<accession>E9HH62</accession>
<dbReference type="InterPro" id="IPR026937">
    <property type="entry name" value="SBNO_Helicase_C_dom"/>
</dbReference>
<dbReference type="Proteomes" id="UP000000305">
    <property type="component" value="Unassembled WGS sequence"/>
</dbReference>
<dbReference type="AlphaFoldDB" id="E9HH62"/>
<evidence type="ECO:0000313" key="3">
    <source>
        <dbReference type="Proteomes" id="UP000000305"/>
    </source>
</evidence>
<dbReference type="HOGENOM" id="CLU_2457032_0_0_1"/>
<evidence type="ECO:0000313" key="2">
    <source>
        <dbReference type="EMBL" id="EFX68919.1"/>
    </source>
</evidence>
<gene>
    <name evidence="2" type="ORF">DAPPUDRAFT_259395</name>
</gene>
<keyword evidence="3" id="KW-1185">Reference proteome</keyword>
<name>E9HH62_DAPPU</name>
<protein>
    <recommendedName>
        <fullName evidence="1">Strawberry notch helicase C domain-containing protein</fullName>
    </recommendedName>
</protein>
<evidence type="ECO:0000259" key="1">
    <source>
        <dbReference type="Pfam" id="PF13871"/>
    </source>
</evidence>
<dbReference type="InParanoid" id="E9HH62"/>
<reference evidence="2 3" key="1">
    <citation type="journal article" date="2011" name="Science">
        <title>The ecoresponsive genome of Daphnia pulex.</title>
        <authorList>
            <person name="Colbourne J.K."/>
            <person name="Pfrender M.E."/>
            <person name="Gilbert D."/>
            <person name="Thomas W.K."/>
            <person name="Tucker A."/>
            <person name="Oakley T.H."/>
            <person name="Tokishita S."/>
            <person name="Aerts A."/>
            <person name="Arnold G.J."/>
            <person name="Basu M.K."/>
            <person name="Bauer D.J."/>
            <person name="Caceres C.E."/>
            <person name="Carmel L."/>
            <person name="Casola C."/>
            <person name="Choi J.H."/>
            <person name="Detter J.C."/>
            <person name="Dong Q."/>
            <person name="Dusheyko S."/>
            <person name="Eads B.D."/>
            <person name="Frohlich T."/>
            <person name="Geiler-Samerotte K.A."/>
            <person name="Gerlach D."/>
            <person name="Hatcher P."/>
            <person name="Jogdeo S."/>
            <person name="Krijgsveld J."/>
            <person name="Kriventseva E.V."/>
            <person name="Kultz D."/>
            <person name="Laforsch C."/>
            <person name="Lindquist E."/>
            <person name="Lopez J."/>
            <person name="Manak J.R."/>
            <person name="Muller J."/>
            <person name="Pangilinan J."/>
            <person name="Patwardhan R.P."/>
            <person name="Pitluck S."/>
            <person name="Pritham E.J."/>
            <person name="Rechtsteiner A."/>
            <person name="Rho M."/>
            <person name="Rogozin I.B."/>
            <person name="Sakarya O."/>
            <person name="Salamov A."/>
            <person name="Schaack S."/>
            <person name="Shapiro H."/>
            <person name="Shiga Y."/>
            <person name="Skalitzky C."/>
            <person name="Smith Z."/>
            <person name="Souvorov A."/>
            <person name="Sung W."/>
            <person name="Tang Z."/>
            <person name="Tsuchiya D."/>
            <person name="Tu H."/>
            <person name="Vos H."/>
            <person name="Wang M."/>
            <person name="Wolf Y.I."/>
            <person name="Yamagata H."/>
            <person name="Yamada T."/>
            <person name="Ye Y."/>
            <person name="Shaw J.R."/>
            <person name="Andrews J."/>
            <person name="Crease T.J."/>
            <person name="Tang H."/>
            <person name="Lucas S.M."/>
            <person name="Robertson H.M."/>
            <person name="Bork P."/>
            <person name="Koonin E.V."/>
            <person name="Zdobnov E.M."/>
            <person name="Grigoriev I.V."/>
            <person name="Lynch M."/>
            <person name="Boore J.L."/>
        </authorList>
    </citation>
    <scope>NUCLEOTIDE SEQUENCE [LARGE SCALE GENOMIC DNA]</scope>
</reference>
<dbReference type="EMBL" id="GL732646">
    <property type="protein sequence ID" value="EFX68919.1"/>
    <property type="molecule type" value="Genomic_DNA"/>
</dbReference>
<organism evidence="2 3">
    <name type="scientific">Daphnia pulex</name>
    <name type="common">Water flea</name>
    <dbReference type="NCBI Taxonomy" id="6669"/>
    <lineage>
        <taxon>Eukaryota</taxon>
        <taxon>Metazoa</taxon>
        <taxon>Ecdysozoa</taxon>
        <taxon>Arthropoda</taxon>
        <taxon>Crustacea</taxon>
        <taxon>Branchiopoda</taxon>
        <taxon>Diplostraca</taxon>
        <taxon>Cladocera</taxon>
        <taxon>Anomopoda</taxon>
        <taxon>Daphniidae</taxon>
        <taxon>Daphnia</taxon>
    </lineage>
</organism>
<dbReference type="Pfam" id="PF13871">
    <property type="entry name" value="Helicase_C_4"/>
    <property type="match status" value="1"/>
</dbReference>